<dbReference type="AlphaFoldDB" id="A0A067PGH5"/>
<evidence type="ECO:0000313" key="3">
    <source>
        <dbReference type="Proteomes" id="UP000027265"/>
    </source>
</evidence>
<name>A0A067PGH5_9AGAM</name>
<reference evidence="3" key="1">
    <citation type="journal article" date="2014" name="Proc. Natl. Acad. Sci. U.S.A.">
        <title>Extensive sampling of basidiomycete genomes demonstrates inadequacy of the white-rot/brown-rot paradigm for wood decay fungi.</title>
        <authorList>
            <person name="Riley R."/>
            <person name="Salamov A.A."/>
            <person name="Brown D.W."/>
            <person name="Nagy L.G."/>
            <person name="Floudas D."/>
            <person name="Held B.W."/>
            <person name="Levasseur A."/>
            <person name="Lombard V."/>
            <person name="Morin E."/>
            <person name="Otillar R."/>
            <person name="Lindquist E.A."/>
            <person name="Sun H."/>
            <person name="LaButti K.M."/>
            <person name="Schmutz J."/>
            <person name="Jabbour D."/>
            <person name="Luo H."/>
            <person name="Baker S.E."/>
            <person name="Pisabarro A.G."/>
            <person name="Walton J.D."/>
            <person name="Blanchette R.A."/>
            <person name="Henrissat B."/>
            <person name="Martin F."/>
            <person name="Cullen D."/>
            <person name="Hibbett D.S."/>
            <person name="Grigoriev I.V."/>
        </authorList>
    </citation>
    <scope>NUCLEOTIDE SEQUENCE [LARGE SCALE GENOMIC DNA]</scope>
    <source>
        <strain evidence="3">MUCL 33604</strain>
    </source>
</reference>
<evidence type="ECO:0000256" key="1">
    <source>
        <dbReference type="SAM" id="MobiDB-lite"/>
    </source>
</evidence>
<evidence type="ECO:0000313" key="2">
    <source>
        <dbReference type="EMBL" id="KDQ49581.1"/>
    </source>
</evidence>
<feature type="region of interest" description="Disordered" evidence="1">
    <location>
        <begin position="90"/>
        <end position="119"/>
    </location>
</feature>
<sequence>MSYCCYERTYYRFGQSVRTQGCSGPMRQRGQVRAGQERCAIVSFLLSVVSLVPLIRSGRLLRQLVCYKDVDNLWCLPHQTIPIHILPHSSSRSHPLHTSPAITWIPSPPSSPPPPSRMS</sequence>
<organism evidence="2 3">
    <name type="scientific">Jaapia argillacea MUCL 33604</name>
    <dbReference type="NCBI Taxonomy" id="933084"/>
    <lineage>
        <taxon>Eukaryota</taxon>
        <taxon>Fungi</taxon>
        <taxon>Dikarya</taxon>
        <taxon>Basidiomycota</taxon>
        <taxon>Agaricomycotina</taxon>
        <taxon>Agaricomycetes</taxon>
        <taxon>Agaricomycetidae</taxon>
        <taxon>Jaapiales</taxon>
        <taxon>Jaapiaceae</taxon>
        <taxon>Jaapia</taxon>
    </lineage>
</organism>
<gene>
    <name evidence="2" type="ORF">JAAARDRAFT_639664</name>
</gene>
<accession>A0A067PGH5</accession>
<proteinExistence type="predicted"/>
<dbReference type="EMBL" id="KL197780">
    <property type="protein sequence ID" value="KDQ49581.1"/>
    <property type="molecule type" value="Genomic_DNA"/>
</dbReference>
<dbReference type="InParanoid" id="A0A067PGH5"/>
<dbReference type="Proteomes" id="UP000027265">
    <property type="component" value="Unassembled WGS sequence"/>
</dbReference>
<feature type="compositionally biased region" description="Pro residues" evidence="1">
    <location>
        <begin position="106"/>
        <end position="119"/>
    </location>
</feature>
<dbReference type="HOGENOM" id="CLU_2061838_0_0_1"/>
<keyword evidence="3" id="KW-1185">Reference proteome</keyword>
<feature type="compositionally biased region" description="Low complexity" evidence="1">
    <location>
        <begin position="90"/>
        <end position="100"/>
    </location>
</feature>
<protein>
    <submittedName>
        <fullName evidence="2">Uncharacterized protein</fullName>
    </submittedName>
</protein>